<reference evidence="2" key="2">
    <citation type="submission" date="2020-09" db="EMBL/GenBank/DDBJ databases">
        <authorList>
            <person name="Sun Q."/>
            <person name="Zhou Y."/>
        </authorList>
    </citation>
    <scope>NUCLEOTIDE SEQUENCE</scope>
    <source>
        <strain evidence="2">CGMCC 1.14988</strain>
    </source>
</reference>
<reference evidence="2" key="1">
    <citation type="journal article" date="2014" name="Int. J. Syst. Evol. Microbiol.">
        <title>Complete genome sequence of Corynebacterium casei LMG S-19264T (=DSM 44701T), isolated from a smear-ripened cheese.</title>
        <authorList>
            <consortium name="US DOE Joint Genome Institute (JGI-PGF)"/>
            <person name="Walter F."/>
            <person name="Albersmeier A."/>
            <person name="Kalinowski J."/>
            <person name="Ruckert C."/>
        </authorList>
    </citation>
    <scope>NUCLEOTIDE SEQUENCE</scope>
    <source>
        <strain evidence="2">CGMCC 1.14988</strain>
    </source>
</reference>
<dbReference type="EMBL" id="BMHA01000007">
    <property type="protein sequence ID" value="GGI06839.1"/>
    <property type="molecule type" value="Genomic_DNA"/>
</dbReference>
<keyword evidence="1" id="KW-0732">Signal</keyword>
<dbReference type="Proteomes" id="UP000650511">
    <property type="component" value="Unassembled WGS sequence"/>
</dbReference>
<gene>
    <name evidence="2" type="ORF">GCM10011354_21100</name>
</gene>
<dbReference type="InterPro" id="IPR013211">
    <property type="entry name" value="LVIVD"/>
</dbReference>
<proteinExistence type="predicted"/>
<sequence length="621" mass="65999">MNRRTHHSIGGRTRRGLTAATCAALLATSLSTAAVAQEADPRGNLAPGTDVEADGNAFTVPNADAETVASNMEHLANRPKPRWTNAAGQDSAAGAFNYSNIGSDLAFTGDHAISGNYRGFGVYDISDPAAPVLTTTVNCPGGQGDVSVYGDLLFMSVESTAGRTDCSTSTASPVFRGVRIFDISDLANPQYIAGVQTCRGSHTHTIVEDPSDPANVYVYVSGTAGVRSAAQLAGCTNPTNANTLAAHLDANGDPISTSRFLVEVIKVPLATPADAAVVNEARLMADEATGSPAGLWPGGNHGEGTQSTAATDACHDITAYPEIGLAAGACEGNGLLIDISDPADPQRIDEVLDPNFAYWHSATFSNDGTKVVFTDEWGGGVGARCRTTDPDNWGANAIFDLVDGKLEFASYYKIPNVQNTNETCVAHNGSLVPVPGRDIMVQAWYEGGASVFDFTDSANPVEIAYFDRGPYAPQPTFHQGGYWSIYWYNGHIYGNEIFLGFDSWKLTPSADLSEVELAAMEQVQLDEFNPQAQTRFTWPASFTTVRAWHAAAQRQGVLASNVDRNLTRFIDRAELAANASNSKQRNNDVAQLRAVSNQLGSSDVEQDLKQALLELADELAD</sequence>
<dbReference type="RefSeq" id="WP_205745478.1">
    <property type="nucleotide sequence ID" value="NZ_BMHA01000007.1"/>
</dbReference>
<protein>
    <recommendedName>
        <fullName evidence="4">LVIVD repeat-containing protein</fullName>
    </recommendedName>
</protein>
<organism evidence="2 3">
    <name type="scientific">Egicoccus halophilus</name>
    <dbReference type="NCBI Taxonomy" id="1670830"/>
    <lineage>
        <taxon>Bacteria</taxon>
        <taxon>Bacillati</taxon>
        <taxon>Actinomycetota</taxon>
        <taxon>Nitriliruptoria</taxon>
        <taxon>Egicoccales</taxon>
        <taxon>Egicoccaceae</taxon>
        <taxon>Egicoccus</taxon>
    </lineage>
</organism>
<evidence type="ECO:0008006" key="4">
    <source>
        <dbReference type="Google" id="ProtNLM"/>
    </source>
</evidence>
<comment type="caution">
    <text evidence="2">The sequence shown here is derived from an EMBL/GenBank/DDBJ whole genome shotgun (WGS) entry which is preliminary data.</text>
</comment>
<dbReference type="Pfam" id="PF08309">
    <property type="entry name" value="LVIVD"/>
    <property type="match status" value="1"/>
</dbReference>
<name>A0A8J3A8T7_9ACTN</name>
<evidence type="ECO:0000313" key="3">
    <source>
        <dbReference type="Proteomes" id="UP000650511"/>
    </source>
</evidence>
<dbReference type="AlphaFoldDB" id="A0A8J3A8T7"/>
<evidence type="ECO:0000256" key="1">
    <source>
        <dbReference type="SAM" id="SignalP"/>
    </source>
</evidence>
<keyword evidence="3" id="KW-1185">Reference proteome</keyword>
<accession>A0A8J3A8T7</accession>
<evidence type="ECO:0000313" key="2">
    <source>
        <dbReference type="EMBL" id="GGI06839.1"/>
    </source>
</evidence>
<feature type="chain" id="PRO_5035150386" description="LVIVD repeat-containing protein" evidence="1">
    <location>
        <begin position="37"/>
        <end position="621"/>
    </location>
</feature>
<feature type="signal peptide" evidence="1">
    <location>
        <begin position="1"/>
        <end position="36"/>
    </location>
</feature>